<comment type="caution">
    <text evidence="3">The sequence shown here is derived from an EMBL/GenBank/DDBJ whole genome shotgun (WGS) entry which is preliminary data.</text>
</comment>
<dbReference type="PANTHER" id="PTHR37162">
    <property type="entry name" value="HAT FAMILY DIMERISATION DOMAINCONTAINING PROTEIN-RELATED"/>
    <property type="match status" value="1"/>
</dbReference>
<feature type="region of interest" description="Disordered" evidence="2">
    <location>
        <begin position="1532"/>
        <end position="1556"/>
    </location>
</feature>
<feature type="compositionally biased region" description="Basic residues" evidence="2">
    <location>
        <begin position="1680"/>
        <end position="1690"/>
    </location>
</feature>
<dbReference type="PANTHER" id="PTHR37162:SF11">
    <property type="match status" value="1"/>
</dbReference>
<protein>
    <submittedName>
        <fullName evidence="3">Uncharacterized protein</fullName>
    </submittedName>
</protein>
<dbReference type="InterPro" id="IPR012337">
    <property type="entry name" value="RNaseH-like_sf"/>
</dbReference>
<feature type="region of interest" description="Disordered" evidence="2">
    <location>
        <begin position="312"/>
        <end position="338"/>
    </location>
</feature>
<feature type="compositionally biased region" description="Basic and acidic residues" evidence="2">
    <location>
        <begin position="16"/>
        <end position="25"/>
    </location>
</feature>
<feature type="region of interest" description="Disordered" evidence="2">
    <location>
        <begin position="1673"/>
        <end position="1697"/>
    </location>
</feature>
<evidence type="ECO:0000313" key="3">
    <source>
        <dbReference type="EMBL" id="PFX17370.1"/>
    </source>
</evidence>
<feature type="compositionally biased region" description="Basic and acidic residues" evidence="2">
    <location>
        <begin position="1535"/>
        <end position="1556"/>
    </location>
</feature>
<dbReference type="EMBL" id="LSMT01000477">
    <property type="protein sequence ID" value="PFX17370.1"/>
    <property type="molecule type" value="Genomic_DNA"/>
</dbReference>
<feature type="region of interest" description="Disordered" evidence="2">
    <location>
        <begin position="1"/>
        <end position="67"/>
    </location>
</feature>
<feature type="region of interest" description="Disordered" evidence="2">
    <location>
        <begin position="149"/>
        <end position="171"/>
    </location>
</feature>
<keyword evidence="1" id="KW-0175">Coiled coil</keyword>
<feature type="compositionally biased region" description="Basic and acidic residues" evidence="2">
    <location>
        <begin position="312"/>
        <end position="328"/>
    </location>
</feature>
<reference evidence="4" key="1">
    <citation type="journal article" date="2017" name="bioRxiv">
        <title>Comparative analysis of the genomes of Stylophora pistillata and Acropora digitifera provides evidence for extensive differences between species of corals.</title>
        <authorList>
            <person name="Voolstra C.R."/>
            <person name="Li Y."/>
            <person name="Liew Y.J."/>
            <person name="Baumgarten S."/>
            <person name="Zoccola D."/>
            <person name="Flot J.-F."/>
            <person name="Tambutte S."/>
            <person name="Allemand D."/>
            <person name="Aranda M."/>
        </authorList>
    </citation>
    <scope>NUCLEOTIDE SEQUENCE [LARGE SCALE GENOMIC DNA]</scope>
</reference>
<dbReference type="OrthoDB" id="10024601at2759"/>
<feature type="coiled-coil region" evidence="1">
    <location>
        <begin position="239"/>
        <end position="276"/>
    </location>
</feature>
<proteinExistence type="predicted"/>
<keyword evidence="4" id="KW-1185">Reference proteome</keyword>
<evidence type="ECO:0000256" key="1">
    <source>
        <dbReference type="SAM" id="Coils"/>
    </source>
</evidence>
<evidence type="ECO:0000313" key="4">
    <source>
        <dbReference type="Proteomes" id="UP000225706"/>
    </source>
</evidence>
<accession>A0A2B4RLK4</accession>
<evidence type="ECO:0000256" key="2">
    <source>
        <dbReference type="SAM" id="MobiDB-lite"/>
    </source>
</evidence>
<feature type="compositionally biased region" description="Low complexity" evidence="2">
    <location>
        <begin position="41"/>
        <end position="61"/>
    </location>
</feature>
<feature type="coiled-coil region" evidence="1">
    <location>
        <begin position="1626"/>
        <end position="1660"/>
    </location>
</feature>
<dbReference type="Proteomes" id="UP000225706">
    <property type="component" value="Unassembled WGS sequence"/>
</dbReference>
<name>A0A2B4RLK4_STYPI</name>
<organism evidence="3 4">
    <name type="scientific">Stylophora pistillata</name>
    <name type="common">Smooth cauliflower coral</name>
    <dbReference type="NCBI Taxonomy" id="50429"/>
    <lineage>
        <taxon>Eukaryota</taxon>
        <taxon>Metazoa</taxon>
        <taxon>Cnidaria</taxon>
        <taxon>Anthozoa</taxon>
        <taxon>Hexacorallia</taxon>
        <taxon>Scleractinia</taxon>
        <taxon>Astrocoeniina</taxon>
        <taxon>Pocilloporidae</taxon>
        <taxon>Stylophora</taxon>
    </lineage>
</organism>
<dbReference type="SUPFAM" id="SSF53098">
    <property type="entry name" value="Ribonuclease H-like"/>
    <property type="match status" value="1"/>
</dbReference>
<gene>
    <name evidence="3" type="ORF">AWC38_SpisGene18308</name>
</gene>
<sequence length="1697" mass="194126">MRQICPHSSEAEPEQESFKGNDVRDSFASADGRDSDDDLLESSNGNNSASEGLSPDQQQEEQSSDKRKLKEEIMFSLSAWDSKNGVVLPREELDVQPVKKLTTMKGEKLELAATVNILFNKEIWVGKLKSLHASKKRVEEVINRTLSESRVKEEEFEGEETSNTAKRNRKRKSYGEDFELEMVDEDNTTNEESDGTVSVILTDCIALSAKVILSHIYSNFGGKQPKQHRPPPKYISAICREEKEELKEWEERKEELANTKKELANALEELMALKALQPTPNSSGAFGSCRIWQTSPISWSSKQYFSMVAKLSKEPKPRKTKNGEDRKPAQSPISRSGIKQAMRMKCNTIISLQLRKVRTEKMMKKKQRFGAIPTINMPRKRHETPKPSPRVPITHTEVTNECTQGPQSCYKTLTDFNRRLSNIKSSNHWDKRILEDKVVLKKMDGQYVLPKTEIIVADNLSFTVKVYGCYLPEDHPMYMKYRHPSETTLADMPKHQTKFNDRWLDEIDGNGHKLRLWCSKGKTDTTAYCFLCKKTIQCGNAGFAQVLQHSEKSKTHIRLANIACSDSQTKIAFKTIHNSSSIESQASSEVSEIIPVPVRNICVTSKKDDTTKAEIIWAAKTANDNYSFRSSDGIGDTFRAMFSNPETLETFSMSRTKLSYVIGHGFAPVFKEELISDVRASQSPFSLQYDETTQCQVKKQMELHIRYWSPVHNEVWIRYYTSQFFGHAEGATVASAIMSTFRSDDVPLTQLLTLGSDGPNVNKTIWREMEKKIREVYPGFQGLVDVGTCNIHIVHNSFGKGLDKYGKDAEQFVIDLHSLFKYSAARREDFRKLQLNLDVELKLFIEHSSLRWLSIGPGVRRILEQWEAIVQFVKFLESDPKKIPQSAAFKRVQATVKRAEILVQLKFIASTVTLFEAFILNFQNDEPKIHIIYEQMADLMKKFLLRFMKGEKVEAIRAHQLSTLDLARHSQLSDGDLVIGEPTRQELNKLKEDQQKAQLLGIRAFFTAVAAFLQTRLPFENKLLRFLSCLNPDRRSDASLRAIEFVASKLRTPAADIASVSDEWRLYIHDEEIRKPEKGTRVDHYWRDIFKLQTANGNLRYPLLTTIVKAALTIWREMEKKIREVYPGFQGLVDVGTCNIHIVHNSFGKGLDKYGKDAEQFVIDLHSLFKYSAARREDFRKLQLNLDVELKLFIEHSSLRWLSIGPGVRRILEQWEAIVQFVKFLESDPKKIPQSAAFKRVQATVKRAEILVQLKFIASTVTLFEAFILNFQNDEPKIHIIYEQMADLMKKFLLRFMKGEKVEAIRAHQLSTLDLARHSQLSDGDLVIGEPTRQELNKLKEDQQKAQLLGIRAFFTAVAAFLQTRLPFENKLLRFLSCLNPDRRSDASLRAIEFVASKLRTPAADIASVSDEWRLYIHDEEIRKPEKGTRVDHYWRDIFKLQTANGNLRYPLLTTIVKAALVLPHGNSDVERGISVNSRMLTSERNKLSEETINGLRNTKDMVKFSDPQSHRPERVPVTKKLLSSVRSAHAAYRQKCEKEKEENERRRKEKEKEEAEIARRQKEMDALKAKNASLLEKETALNEREKELREKLEGVGQLLIDGNSKLKSSVKSSDRAGINAAEVMIETASGLAQKLNAEISEIREKQRNVECQKRKLIEKSLGEVPMKKARVCASVPKQASKKKRKKKSNVKTTTAT</sequence>